<dbReference type="GO" id="GO:0005634">
    <property type="term" value="C:nucleus"/>
    <property type="evidence" value="ECO:0007669"/>
    <property type="project" value="UniProtKB-UniRule"/>
</dbReference>
<dbReference type="SMART" id="SM00398">
    <property type="entry name" value="HMG"/>
    <property type="match status" value="2"/>
</dbReference>
<feature type="compositionally biased region" description="Basic residues" evidence="4">
    <location>
        <begin position="95"/>
        <end position="115"/>
    </location>
</feature>
<evidence type="ECO:0000313" key="7">
    <source>
        <dbReference type="Proteomes" id="UP001175001"/>
    </source>
</evidence>
<dbReference type="Gene3D" id="1.10.30.10">
    <property type="entry name" value="High mobility group box domain"/>
    <property type="match status" value="2"/>
</dbReference>
<evidence type="ECO:0000259" key="5">
    <source>
        <dbReference type="PROSITE" id="PS50118"/>
    </source>
</evidence>
<evidence type="ECO:0000256" key="2">
    <source>
        <dbReference type="PROSITE-ProRule" id="PRU00267"/>
    </source>
</evidence>
<dbReference type="SUPFAM" id="SSF47095">
    <property type="entry name" value="HMG-box"/>
    <property type="match status" value="2"/>
</dbReference>
<feature type="domain" description="HMG box" evidence="5">
    <location>
        <begin position="259"/>
        <end position="325"/>
    </location>
</feature>
<protein>
    <recommendedName>
        <fullName evidence="5">HMG box domain-containing protein</fullName>
    </recommendedName>
</protein>
<comment type="caution">
    <text evidence="6">The sequence shown here is derived from an EMBL/GenBank/DDBJ whole genome shotgun (WGS) entry which is preliminary data.</text>
</comment>
<feature type="DNA-binding region" description="HMG box" evidence="2">
    <location>
        <begin position="259"/>
        <end position="325"/>
    </location>
</feature>
<sequence length="339" mass="37545">MFARTALARLRAKVPSAAARDVAQLSRKLRTVVATSVSNTTVNNVSAAAPLTFAQFQRIRGYATATKTRASTAAKKAPAKKTTATKKTATAKKTTATKKKAAAKPKKKAVAKPKKKELTEFQIERLEKRKLRDAEQKKKDHLKELKATALQEPKQKPASPFQILLVETIQKELTGTKGAGRIGEISKAVSQKYKNLSPSELERLNRAANEAAEENKKAYKKWVESYTPMQIREANNARRQLKAKLVSYSKGQIQDDRAVATPASAYILFFKERYATGEFQNMSTIEAAKLVGAEWKALSASSKEKYENMAAEEKQRYARQYKSVYGVEPGFRKKAAAAA</sequence>
<dbReference type="CDD" id="cd00084">
    <property type="entry name" value="HMG-box_SF"/>
    <property type="match status" value="1"/>
</dbReference>
<feature type="compositionally biased region" description="Low complexity" evidence="4">
    <location>
        <begin position="68"/>
        <end position="94"/>
    </location>
</feature>
<dbReference type="GO" id="GO:0003677">
    <property type="term" value="F:DNA binding"/>
    <property type="evidence" value="ECO:0007669"/>
    <property type="project" value="UniProtKB-UniRule"/>
</dbReference>
<dbReference type="InterPro" id="IPR009071">
    <property type="entry name" value="HMG_box_dom"/>
</dbReference>
<evidence type="ECO:0000256" key="4">
    <source>
        <dbReference type="SAM" id="MobiDB-lite"/>
    </source>
</evidence>
<dbReference type="InterPro" id="IPR050342">
    <property type="entry name" value="HMGB"/>
</dbReference>
<evidence type="ECO:0000313" key="6">
    <source>
        <dbReference type="EMBL" id="KAK0640325.1"/>
    </source>
</evidence>
<dbReference type="PROSITE" id="PS50118">
    <property type="entry name" value="HMG_BOX_2"/>
    <property type="match status" value="1"/>
</dbReference>
<proteinExistence type="predicted"/>
<gene>
    <name evidence="6" type="ORF">DIS24_g9490</name>
</gene>
<dbReference type="AlphaFoldDB" id="A0AA40CJ64"/>
<keyword evidence="7" id="KW-1185">Reference proteome</keyword>
<accession>A0AA40CJ64</accession>
<reference evidence="6" key="1">
    <citation type="submission" date="2023-06" db="EMBL/GenBank/DDBJ databases">
        <title>Multi-omics analyses reveal the molecular pathogenesis toolkit of Lasiodiplodia hormozganensis, a cross-kingdom pathogen.</title>
        <authorList>
            <person name="Felix C."/>
            <person name="Meneses R."/>
            <person name="Goncalves M.F.M."/>
            <person name="Tilleman L."/>
            <person name="Duarte A.S."/>
            <person name="Jorrin-Novo J.V."/>
            <person name="Van De Peer Y."/>
            <person name="Deforce D."/>
            <person name="Van Nieuwerburgh F."/>
            <person name="Esteves A.C."/>
            <person name="Alves A."/>
        </authorList>
    </citation>
    <scope>NUCLEOTIDE SEQUENCE</scope>
    <source>
        <strain evidence="6">CBS 339.90</strain>
    </source>
</reference>
<evidence type="ECO:0000256" key="3">
    <source>
        <dbReference type="SAM" id="Coils"/>
    </source>
</evidence>
<organism evidence="6 7">
    <name type="scientific">Lasiodiplodia hormozganensis</name>
    <dbReference type="NCBI Taxonomy" id="869390"/>
    <lineage>
        <taxon>Eukaryota</taxon>
        <taxon>Fungi</taxon>
        <taxon>Dikarya</taxon>
        <taxon>Ascomycota</taxon>
        <taxon>Pezizomycotina</taxon>
        <taxon>Dothideomycetes</taxon>
        <taxon>Dothideomycetes incertae sedis</taxon>
        <taxon>Botryosphaeriales</taxon>
        <taxon>Botryosphaeriaceae</taxon>
        <taxon>Lasiodiplodia</taxon>
    </lineage>
</organism>
<keyword evidence="3" id="KW-0175">Coiled coil</keyword>
<dbReference type="Proteomes" id="UP001175001">
    <property type="component" value="Unassembled WGS sequence"/>
</dbReference>
<name>A0AA40CJ64_9PEZI</name>
<dbReference type="PANTHER" id="PTHR48112">
    <property type="entry name" value="HIGH MOBILITY GROUP PROTEIN DSP1"/>
    <property type="match status" value="1"/>
</dbReference>
<keyword evidence="2" id="KW-0539">Nucleus</keyword>
<dbReference type="Pfam" id="PF00505">
    <property type="entry name" value="HMG_box"/>
    <property type="match status" value="1"/>
</dbReference>
<feature type="coiled-coil region" evidence="3">
    <location>
        <begin position="124"/>
        <end position="152"/>
    </location>
</feature>
<feature type="region of interest" description="Disordered" evidence="4">
    <location>
        <begin position="68"/>
        <end position="115"/>
    </location>
</feature>
<dbReference type="EMBL" id="JAUJDW010000084">
    <property type="protein sequence ID" value="KAK0640325.1"/>
    <property type="molecule type" value="Genomic_DNA"/>
</dbReference>
<keyword evidence="1 2" id="KW-0238">DNA-binding</keyword>
<evidence type="ECO:0000256" key="1">
    <source>
        <dbReference type="ARBA" id="ARBA00023125"/>
    </source>
</evidence>
<dbReference type="InterPro" id="IPR036910">
    <property type="entry name" value="HMG_box_dom_sf"/>
</dbReference>